<protein>
    <submittedName>
        <fullName evidence="1">Uncharacterized protein</fullName>
    </submittedName>
</protein>
<proteinExistence type="predicted"/>
<name>A0A0W8G041_9ZZZZ</name>
<dbReference type="EMBL" id="LNQE01000448">
    <property type="protein sequence ID" value="KUG26522.1"/>
    <property type="molecule type" value="Genomic_DNA"/>
</dbReference>
<reference evidence="1" key="1">
    <citation type="journal article" date="2015" name="Proc. Natl. Acad. Sci. U.S.A.">
        <title>Networks of energetic and metabolic interactions define dynamics in microbial communities.</title>
        <authorList>
            <person name="Embree M."/>
            <person name="Liu J.K."/>
            <person name="Al-Bassam M.M."/>
            <person name="Zengler K."/>
        </authorList>
    </citation>
    <scope>NUCLEOTIDE SEQUENCE</scope>
</reference>
<accession>A0A0W8G041</accession>
<comment type="caution">
    <text evidence="1">The sequence shown here is derived from an EMBL/GenBank/DDBJ whole genome shotgun (WGS) entry which is preliminary data.</text>
</comment>
<gene>
    <name evidence="1" type="ORF">ASZ90_003640</name>
</gene>
<evidence type="ECO:0000313" key="1">
    <source>
        <dbReference type="EMBL" id="KUG26522.1"/>
    </source>
</evidence>
<sequence>MWLKASARFGVKSISNVTSSSPSALESSVPSFKEESSTIIPSWLSLIPSSLSEQIIPVETSLRILAFFISNSPFGITAPTFANAIFCPVLTLGAPQTTLKSSLPSVTTHNVSLSALGCFFVSLT</sequence>
<dbReference type="AlphaFoldDB" id="A0A0W8G041"/>
<organism evidence="1">
    <name type="scientific">hydrocarbon metagenome</name>
    <dbReference type="NCBI Taxonomy" id="938273"/>
    <lineage>
        <taxon>unclassified sequences</taxon>
        <taxon>metagenomes</taxon>
        <taxon>ecological metagenomes</taxon>
    </lineage>
</organism>